<dbReference type="GO" id="GO:0003677">
    <property type="term" value="F:DNA binding"/>
    <property type="evidence" value="ECO:0007669"/>
    <property type="project" value="UniProtKB-KW"/>
</dbReference>
<dbReference type="PROSITE" id="PS50943">
    <property type="entry name" value="HTH_CROC1"/>
    <property type="match status" value="2"/>
</dbReference>
<dbReference type="Pfam" id="PF01381">
    <property type="entry name" value="HTH_3"/>
    <property type="match status" value="1"/>
</dbReference>
<dbReference type="InterPro" id="IPR001387">
    <property type="entry name" value="Cro/C1-type_HTH"/>
</dbReference>
<gene>
    <name evidence="3" type="ORF">DFP79_2477</name>
</gene>
<organism evidence="3 4">
    <name type="scientific">Marinomonas balearica</name>
    <dbReference type="NCBI Taxonomy" id="491947"/>
    <lineage>
        <taxon>Bacteria</taxon>
        <taxon>Pseudomonadati</taxon>
        <taxon>Pseudomonadota</taxon>
        <taxon>Gammaproteobacteria</taxon>
        <taxon>Oceanospirillales</taxon>
        <taxon>Oceanospirillaceae</taxon>
        <taxon>Marinomonas</taxon>
    </lineage>
</organism>
<comment type="caution">
    <text evidence="3">The sequence shown here is derived from an EMBL/GenBank/DDBJ whole genome shotgun (WGS) entry which is preliminary data.</text>
</comment>
<keyword evidence="1" id="KW-0238">DNA-binding</keyword>
<dbReference type="PANTHER" id="PTHR46558">
    <property type="entry name" value="TRACRIPTIONAL REGULATORY PROTEIN-RELATED-RELATED"/>
    <property type="match status" value="1"/>
</dbReference>
<name>A0A4V3CG78_9GAMM</name>
<dbReference type="AlphaFoldDB" id="A0A4V3CG78"/>
<dbReference type="SMART" id="SM00530">
    <property type="entry name" value="HTH_XRE"/>
    <property type="match status" value="2"/>
</dbReference>
<evidence type="ECO:0000313" key="4">
    <source>
        <dbReference type="Proteomes" id="UP000294656"/>
    </source>
</evidence>
<protein>
    <submittedName>
        <fullName evidence="3">Transcriptional regulator with XRE-family HTH domain</fullName>
    </submittedName>
</protein>
<proteinExistence type="predicted"/>
<dbReference type="Gene3D" id="1.10.260.40">
    <property type="entry name" value="lambda repressor-like DNA-binding domains"/>
    <property type="match status" value="2"/>
</dbReference>
<feature type="domain" description="HTH cro/C1-type" evidence="2">
    <location>
        <begin position="36"/>
        <end position="90"/>
    </location>
</feature>
<dbReference type="EMBL" id="SNXC01000013">
    <property type="protein sequence ID" value="TDO96712.1"/>
    <property type="molecule type" value="Genomic_DNA"/>
</dbReference>
<dbReference type="InterPro" id="IPR010982">
    <property type="entry name" value="Lambda_DNA-bd_dom_sf"/>
</dbReference>
<evidence type="ECO:0000313" key="3">
    <source>
        <dbReference type="EMBL" id="TDO96712.1"/>
    </source>
</evidence>
<dbReference type="Proteomes" id="UP000294656">
    <property type="component" value="Unassembled WGS sequence"/>
</dbReference>
<dbReference type="SUPFAM" id="SSF47413">
    <property type="entry name" value="lambda repressor-like DNA-binding domains"/>
    <property type="match status" value="2"/>
</dbReference>
<sequence>MAKKNSSQGAHFDFRPIILDFPTMEVDEKKNFASNLRSCRQSLRLTREKMASELGVSIHQYRKYEEGKDWMRMHAAMRLTLIYGIPFTALFTGGCYSDLCPPANTLRKWLDIQIYSSRSQSAEFAMFISLLNQKYSDNPIEYEEIDSWPTDSQIWQELPYYYSIVGQGLKHFRSENKISQQELSELLGVEYRTIGRYENDKQSNFSVIMALRFLAGCGVSPLQLIQNSKLYQRRVLQSERINRLQIWMKTLSDNKQYNVSRIAKILSNI</sequence>
<keyword evidence="4" id="KW-1185">Reference proteome</keyword>
<accession>A0A4V3CG78</accession>
<reference evidence="3 4" key="1">
    <citation type="submission" date="2019-03" db="EMBL/GenBank/DDBJ databases">
        <title>Genomic Encyclopedia of Type Strains, Phase III (KMG-III): the genomes of soil and plant-associated and newly described type strains.</title>
        <authorList>
            <person name="Whitman W."/>
        </authorList>
    </citation>
    <scope>NUCLEOTIDE SEQUENCE [LARGE SCALE GENOMIC DNA]</scope>
    <source>
        <strain evidence="3 4">CECT 7378</strain>
    </source>
</reference>
<dbReference type="RefSeq" id="WP_166637700.1">
    <property type="nucleotide sequence ID" value="NZ_SNXC01000013.1"/>
</dbReference>
<feature type="domain" description="HTH cro/C1-type" evidence="2">
    <location>
        <begin position="169"/>
        <end position="224"/>
    </location>
</feature>
<evidence type="ECO:0000256" key="1">
    <source>
        <dbReference type="ARBA" id="ARBA00023125"/>
    </source>
</evidence>
<evidence type="ECO:0000259" key="2">
    <source>
        <dbReference type="PROSITE" id="PS50943"/>
    </source>
</evidence>
<dbReference type="CDD" id="cd00093">
    <property type="entry name" value="HTH_XRE"/>
    <property type="match status" value="2"/>
</dbReference>
<dbReference type="PANTHER" id="PTHR46558:SF11">
    <property type="entry name" value="HTH-TYPE TRANSCRIPTIONAL REGULATOR XRE"/>
    <property type="match status" value="1"/>
</dbReference>